<feature type="transmembrane region" description="Helical" evidence="36">
    <location>
        <begin position="82"/>
        <end position="106"/>
    </location>
</feature>
<evidence type="ECO:0000256" key="29">
    <source>
        <dbReference type="ARBA" id="ARBA00053997"/>
    </source>
</evidence>
<comment type="catalytic activity">
    <reaction evidence="28">
        <text>Zn(2+)(in) + 2 H(+)(out) = Zn(2+)(out) + 2 H(+)(in)</text>
        <dbReference type="Rhea" id="RHEA:72627"/>
        <dbReference type="ChEBI" id="CHEBI:15378"/>
        <dbReference type="ChEBI" id="CHEBI:29105"/>
    </reaction>
</comment>
<feature type="transmembrane region" description="Helical" evidence="36">
    <location>
        <begin position="277"/>
        <end position="298"/>
    </location>
</feature>
<evidence type="ECO:0000256" key="12">
    <source>
        <dbReference type="ARBA" id="ARBA00022753"/>
    </source>
</evidence>
<evidence type="ECO:0000256" key="26">
    <source>
        <dbReference type="ARBA" id="ARBA00042040"/>
    </source>
</evidence>
<dbReference type="InterPro" id="IPR027469">
    <property type="entry name" value="Cation_efflux_TMD_sf"/>
</dbReference>
<reference key="1">
    <citation type="journal article" date="2007" name="Nature">
        <title>The medaka draft genome and insights into vertebrate genome evolution.</title>
        <authorList>
            <person name="Kasahara M."/>
            <person name="Naruse K."/>
            <person name="Sasaki S."/>
            <person name="Nakatani Y."/>
            <person name="Qu W."/>
            <person name="Ahsan B."/>
            <person name="Yamada T."/>
            <person name="Nagayasu Y."/>
            <person name="Doi K."/>
            <person name="Kasai Y."/>
            <person name="Jindo T."/>
            <person name="Kobayashi D."/>
            <person name="Shimada A."/>
            <person name="Toyoda A."/>
            <person name="Kuroki Y."/>
            <person name="Fujiyama A."/>
            <person name="Sasaki T."/>
            <person name="Shimizu A."/>
            <person name="Asakawa S."/>
            <person name="Shimizu N."/>
            <person name="Hashimoto S."/>
            <person name="Yang J."/>
            <person name="Lee Y."/>
            <person name="Matsushima K."/>
            <person name="Sugano S."/>
            <person name="Sakaizumi M."/>
            <person name="Narita T."/>
            <person name="Ohishi K."/>
            <person name="Haga S."/>
            <person name="Ohta F."/>
            <person name="Nomoto H."/>
            <person name="Nogata K."/>
            <person name="Morishita T."/>
            <person name="Endo T."/>
            <person name="Shin-I T."/>
            <person name="Takeda H."/>
            <person name="Morishita S."/>
            <person name="Kohara Y."/>
        </authorList>
    </citation>
    <scope>NUCLEOTIDE SEQUENCE [LARGE SCALE GENOMIC DNA]</scope>
    <source>
        <strain>Hd-rR</strain>
    </source>
</reference>
<evidence type="ECO:0000259" key="38">
    <source>
        <dbReference type="Pfam" id="PF16916"/>
    </source>
</evidence>
<feature type="transmembrane region" description="Helical" evidence="36">
    <location>
        <begin position="183"/>
        <end position="204"/>
    </location>
</feature>
<evidence type="ECO:0000256" key="25">
    <source>
        <dbReference type="ARBA" id="ARBA00040652"/>
    </source>
</evidence>
<keyword evidence="11" id="KW-0479">Metal-binding</keyword>
<keyword evidence="19" id="KW-0496">Mitochondrion</keyword>
<evidence type="ECO:0000256" key="33">
    <source>
        <dbReference type="ARBA" id="ARBA00076850"/>
    </source>
</evidence>
<protein>
    <recommendedName>
        <fullName evidence="25">Probable proton-coupled zinc antiporter SLC30A3</fullName>
    </recommendedName>
    <alternativeName>
        <fullName evidence="32">Proton-coupled zinc antiporter SLC30A2</fullName>
    </alternativeName>
    <alternativeName>
        <fullName evidence="34">Solute carrier family 30 member 2</fullName>
    </alternativeName>
    <alternativeName>
        <fullName evidence="27">Solute carrier family 30 member 3</fullName>
    </alternativeName>
    <alternativeName>
        <fullName evidence="33">Zinc transporter 2</fullName>
    </alternativeName>
    <alternativeName>
        <fullName evidence="26">Zinc transporter 3</fullName>
    </alternativeName>
</protein>
<evidence type="ECO:0000256" key="1">
    <source>
        <dbReference type="ARBA" id="ARBA00004107"/>
    </source>
</evidence>
<evidence type="ECO:0000256" key="4">
    <source>
        <dbReference type="ARBA" id="ARBA00004644"/>
    </source>
</evidence>
<keyword evidence="12" id="KW-0967">Endosome</keyword>
<dbReference type="InterPro" id="IPR058533">
    <property type="entry name" value="Cation_efflux_TM"/>
</dbReference>
<keyword evidence="15" id="KW-0864">Zinc transport</keyword>
<evidence type="ECO:0000313" key="39">
    <source>
        <dbReference type="Ensembl" id="ENSORLP00015032709.1"/>
    </source>
</evidence>
<evidence type="ECO:0000313" key="40">
    <source>
        <dbReference type="Proteomes" id="UP000265200"/>
    </source>
</evidence>
<evidence type="ECO:0000256" key="19">
    <source>
        <dbReference type="ARBA" id="ARBA00023128"/>
    </source>
</evidence>
<evidence type="ECO:0000256" key="10">
    <source>
        <dbReference type="ARBA" id="ARBA00022692"/>
    </source>
</evidence>
<reference evidence="39" key="4">
    <citation type="submission" date="2025-09" db="UniProtKB">
        <authorList>
            <consortium name="Ensembl"/>
        </authorList>
    </citation>
    <scope>IDENTIFICATION</scope>
    <source>
        <strain evidence="39">HSOK</strain>
    </source>
</reference>
<evidence type="ECO:0000256" key="3">
    <source>
        <dbReference type="ARBA" id="ARBA00004448"/>
    </source>
</evidence>
<name>A0A3P9JKD7_ORYLA</name>
<comment type="subunit">
    <text evidence="31">Homodimer. Interacts (via lysosomal targeting motif) with AP3D1; in AP-3-mediated transport to lysosomes. Interacts with TMEM163.</text>
</comment>
<evidence type="ECO:0000256" key="16">
    <source>
        <dbReference type="ARBA" id="ARBA00022989"/>
    </source>
</evidence>
<evidence type="ECO:0000259" key="37">
    <source>
        <dbReference type="Pfam" id="PF01545"/>
    </source>
</evidence>
<dbReference type="PANTHER" id="PTHR11562:SF30">
    <property type="entry name" value="PROTON-COUPLED ZINC ANTIPORTER SLC30A3-RELATED"/>
    <property type="match status" value="1"/>
</dbReference>
<evidence type="ECO:0000256" key="9">
    <source>
        <dbReference type="ARBA" id="ARBA00022599"/>
    </source>
</evidence>
<dbReference type="GO" id="GO:0030672">
    <property type="term" value="C:synaptic vesicle membrane"/>
    <property type="evidence" value="ECO:0007669"/>
    <property type="project" value="UniProtKB-SubCell"/>
</dbReference>
<keyword evidence="14" id="KW-0862">Zinc</keyword>
<evidence type="ECO:0000256" key="34">
    <source>
        <dbReference type="ARBA" id="ARBA00077285"/>
    </source>
</evidence>
<proteinExistence type="inferred from homology"/>
<dbReference type="FunFam" id="1.20.1510.10:FF:000011">
    <property type="entry name" value="zinc transporter 2 isoform X1"/>
    <property type="match status" value="1"/>
</dbReference>
<evidence type="ECO:0000256" key="35">
    <source>
        <dbReference type="SAM" id="MobiDB-lite"/>
    </source>
</evidence>
<evidence type="ECO:0000256" key="17">
    <source>
        <dbReference type="ARBA" id="ARBA00023018"/>
    </source>
</evidence>
<dbReference type="GO" id="GO:0062111">
    <property type="term" value="P:zinc ion import into organelle"/>
    <property type="evidence" value="ECO:0007669"/>
    <property type="project" value="UniProtKB-ARBA"/>
</dbReference>
<dbReference type="InterPro" id="IPR050681">
    <property type="entry name" value="CDF/SLC30A"/>
</dbReference>
<evidence type="ECO:0000256" key="11">
    <source>
        <dbReference type="ARBA" id="ARBA00022723"/>
    </source>
</evidence>
<evidence type="ECO:0000256" key="28">
    <source>
        <dbReference type="ARBA" id="ARBA00048349"/>
    </source>
</evidence>
<keyword evidence="20 36" id="KW-0472">Membrane</keyword>
<evidence type="ECO:0000256" key="31">
    <source>
        <dbReference type="ARBA" id="ARBA00061875"/>
    </source>
</evidence>
<keyword evidence="18" id="KW-0406">Ion transport</keyword>
<dbReference type="GO" id="GO:0046872">
    <property type="term" value="F:metal ion binding"/>
    <property type="evidence" value="ECO:0007669"/>
    <property type="project" value="UniProtKB-KW"/>
</dbReference>
<comment type="function">
    <text evidence="29">Electroneutral proton-coupled antiporter concentrating zinc ions into a variety of intracellular organelles including endosomes, zymogen granules and mitochondria. Thereby, plays a crucial role in cellular zinc homeostasis to confer upon cells protection against its potential cytotoxicity. Regulates the zinc concentration of milk, through the transport of zinc ions into secretory vesicles of mammary cells. By concentrating zinc ions into lysosomes participates to lysosomal-mediated cell death during early mammary gland involution.</text>
</comment>
<feature type="domain" description="Cation efflux protein transmembrane" evidence="37">
    <location>
        <begin position="82"/>
        <end position="306"/>
    </location>
</feature>
<keyword evidence="9" id="KW-0771">Synaptosome</keyword>
<keyword evidence="10 36" id="KW-0812">Transmembrane</keyword>
<keyword evidence="7" id="KW-0050">Antiport</keyword>
<feature type="transmembrane region" description="Helical" evidence="36">
    <location>
        <begin position="248"/>
        <end position="271"/>
    </location>
</feature>
<dbReference type="Gene3D" id="1.20.1510.10">
    <property type="entry name" value="Cation efflux protein transmembrane domain"/>
    <property type="match status" value="1"/>
</dbReference>
<dbReference type="Pfam" id="PF16916">
    <property type="entry name" value="ZT_dimer"/>
    <property type="match status" value="1"/>
</dbReference>
<evidence type="ECO:0000256" key="13">
    <source>
        <dbReference type="ARBA" id="ARBA00022792"/>
    </source>
</evidence>
<evidence type="ECO:0000256" key="24">
    <source>
        <dbReference type="ARBA" id="ARBA00037129"/>
    </source>
</evidence>
<keyword evidence="8" id="KW-0597">Phosphoprotein</keyword>
<evidence type="ECO:0000256" key="36">
    <source>
        <dbReference type="SAM" id="Phobius"/>
    </source>
</evidence>
<dbReference type="Pfam" id="PF01545">
    <property type="entry name" value="Cation_efflux"/>
    <property type="match status" value="1"/>
</dbReference>
<keyword evidence="22" id="KW-0968">Cytoplasmic vesicle</keyword>
<organism evidence="39 40">
    <name type="scientific">Oryzias latipes</name>
    <name type="common">Japanese rice fish</name>
    <name type="synonym">Japanese killifish</name>
    <dbReference type="NCBI Taxonomy" id="8090"/>
    <lineage>
        <taxon>Eukaryota</taxon>
        <taxon>Metazoa</taxon>
        <taxon>Chordata</taxon>
        <taxon>Craniata</taxon>
        <taxon>Vertebrata</taxon>
        <taxon>Euteleostomi</taxon>
        <taxon>Actinopterygii</taxon>
        <taxon>Neopterygii</taxon>
        <taxon>Teleostei</taxon>
        <taxon>Neoteleostei</taxon>
        <taxon>Acanthomorphata</taxon>
        <taxon>Ovalentaria</taxon>
        <taxon>Atherinomorphae</taxon>
        <taxon>Beloniformes</taxon>
        <taxon>Adrianichthyidae</taxon>
        <taxon>Oryziinae</taxon>
        <taxon>Oryzias</taxon>
    </lineage>
</organism>
<reference evidence="39" key="3">
    <citation type="submission" date="2025-08" db="UniProtKB">
        <authorList>
            <consortium name="Ensembl"/>
        </authorList>
    </citation>
    <scope>IDENTIFICATION</scope>
    <source>
        <strain evidence="39">HSOK</strain>
    </source>
</reference>
<comment type="subcellular location">
    <subcellularLocation>
        <location evidence="4">Cytoplasmic vesicle</location>
        <location evidence="4">Secretory vesicle</location>
        <location evidence="4">Synaptic vesicle membrane</location>
        <topology evidence="4">Multi-pass membrane protein</topology>
    </subcellularLocation>
    <subcellularLocation>
        <location evidence="1">Late endosome membrane</location>
        <topology evidence="1">Multi-pass membrane protein</topology>
    </subcellularLocation>
    <subcellularLocation>
        <location evidence="2">Lysosome membrane</location>
        <topology evidence="2">Multi-pass membrane protein</topology>
    </subcellularLocation>
    <subcellularLocation>
        <location evidence="3">Mitochondrion inner membrane</location>
        <topology evidence="3">Multi-pass membrane protein</topology>
    </subcellularLocation>
    <subcellularLocation>
        <location evidence="23">Synapse</location>
        <location evidence="23">Synaptosome</location>
    </subcellularLocation>
    <subcellularLocation>
        <location evidence="30">Zymogen granule membrane</location>
        <topology evidence="30">Multi-pass membrane protein</topology>
    </subcellularLocation>
</comment>
<dbReference type="GO" id="GO:0042589">
    <property type="term" value="C:zymogen granule membrane"/>
    <property type="evidence" value="ECO:0007669"/>
    <property type="project" value="UniProtKB-SubCell"/>
</dbReference>
<evidence type="ECO:0000256" key="6">
    <source>
        <dbReference type="ARBA" id="ARBA00022448"/>
    </source>
</evidence>
<dbReference type="InterPro" id="IPR002524">
    <property type="entry name" value="Cation_efflux"/>
</dbReference>
<evidence type="ECO:0000256" key="8">
    <source>
        <dbReference type="ARBA" id="ARBA00022553"/>
    </source>
</evidence>
<evidence type="ECO:0000256" key="21">
    <source>
        <dbReference type="ARBA" id="ARBA00023228"/>
    </source>
</evidence>
<evidence type="ECO:0000256" key="20">
    <source>
        <dbReference type="ARBA" id="ARBA00023136"/>
    </source>
</evidence>
<evidence type="ECO:0000256" key="5">
    <source>
        <dbReference type="ARBA" id="ARBA00008873"/>
    </source>
</evidence>
<evidence type="ECO:0000256" key="32">
    <source>
        <dbReference type="ARBA" id="ARBA00070392"/>
    </source>
</evidence>
<dbReference type="GO" id="GO:0008324">
    <property type="term" value="F:monoatomic cation transmembrane transporter activity"/>
    <property type="evidence" value="ECO:0007669"/>
    <property type="project" value="InterPro"/>
</dbReference>
<comment type="similarity">
    <text evidence="5">Belongs to the cation diffusion facilitator (CDF) transporter (TC 2.A.4) family. SLC30A subfamily.</text>
</comment>
<keyword evidence="21" id="KW-0458">Lysosome</keyword>
<evidence type="ECO:0000256" key="30">
    <source>
        <dbReference type="ARBA" id="ARBA00060459"/>
    </source>
</evidence>
<evidence type="ECO:0000256" key="18">
    <source>
        <dbReference type="ARBA" id="ARBA00023065"/>
    </source>
</evidence>
<sequence length="450" mass="49086">MEKNEGNSEKSHLIHEKNSKMYSLKLKSSFPETKEQYADLPLQNGSMSGAMELKQRVSAHCHRSKPPHGEQSGDKVLAKRKLFIASGVCLIFMIGEVIGGYLAHSLAIMTDAAHLLTDFGSMMVSLFSLWISSRPPTKTMNFGWHRSEILGAFVSVMSIWVVTGALVYLAIERIVQNDYEIEGHVMLATSGCAVIVNIIMAYILHHSTTLHPHGSGYHQIDEDGRSPVNHGHAHMLLGGHSNTSVRAAFIHVIGDLLQSVGVMVAAIIIYVRPEYKVADPICTFLFSLFVLCTTVTILRDVFRILMEGSPKGIEFSSVKEVLLSVKAVKSMHCLHLWALTLGQSLVSVHLAIGNTTTPTVFWIICSVEIQAERCSALFGLRGRGGPPGRPAGGHGSAARQVRFPQHHHPGGALQRRHEPLLPLPGPQRLTPPDQTGLSAPALTAFLTAAF</sequence>
<keyword evidence="17" id="KW-0770">Synapse</keyword>
<reference evidence="39 40" key="2">
    <citation type="submission" date="2017-04" db="EMBL/GenBank/DDBJ databases">
        <title>CpG methylation of centromeres and impact of large insertions on vertebrate speciation.</title>
        <authorList>
            <person name="Ichikawa K."/>
            <person name="Yoshimura J."/>
            <person name="Morishita S."/>
        </authorList>
    </citation>
    <scope>NUCLEOTIDE SEQUENCE</scope>
    <source>
        <strain evidence="39 40">HSOK</strain>
    </source>
</reference>
<dbReference type="PANTHER" id="PTHR11562">
    <property type="entry name" value="CATION EFFLUX PROTEIN/ ZINC TRANSPORTER"/>
    <property type="match status" value="1"/>
</dbReference>
<dbReference type="Proteomes" id="UP000265200">
    <property type="component" value="Chromosome 24"/>
</dbReference>
<evidence type="ECO:0000256" key="23">
    <source>
        <dbReference type="ARBA" id="ARBA00034102"/>
    </source>
</evidence>
<dbReference type="AlphaFoldDB" id="A0A3P9JKD7"/>
<evidence type="ECO:0000256" key="7">
    <source>
        <dbReference type="ARBA" id="ARBA00022449"/>
    </source>
</evidence>
<keyword evidence="16 36" id="KW-1133">Transmembrane helix</keyword>
<keyword evidence="13" id="KW-0999">Mitochondrion inner membrane</keyword>
<dbReference type="GO" id="GO:0031902">
    <property type="term" value="C:late endosome membrane"/>
    <property type="evidence" value="ECO:0007669"/>
    <property type="project" value="UniProtKB-SubCell"/>
</dbReference>
<comment type="function">
    <text evidence="24">Probable proton-coupled zinc ion antiporter mediating the import of zinc from cytoplasm into synaptic vesicles and participating to cellular zinc ion homeostasis in the brain.</text>
</comment>
<accession>A0A3P9JKD7</accession>
<evidence type="ECO:0000256" key="14">
    <source>
        <dbReference type="ARBA" id="ARBA00022833"/>
    </source>
</evidence>
<dbReference type="InterPro" id="IPR027470">
    <property type="entry name" value="Cation_efflux_CTD"/>
</dbReference>
<dbReference type="Ensembl" id="ENSORLT00015024971.1">
    <property type="protein sequence ID" value="ENSORLP00015032709.1"/>
    <property type="gene ID" value="ENSORLG00015017713.1"/>
</dbReference>
<dbReference type="GO" id="GO:0015297">
    <property type="term" value="F:antiporter activity"/>
    <property type="evidence" value="ECO:0007669"/>
    <property type="project" value="UniProtKB-KW"/>
</dbReference>
<keyword evidence="6" id="KW-0813">Transport</keyword>
<dbReference type="GO" id="GO:0005743">
    <property type="term" value="C:mitochondrial inner membrane"/>
    <property type="evidence" value="ECO:0007669"/>
    <property type="project" value="UniProtKB-SubCell"/>
</dbReference>
<dbReference type="NCBIfam" id="TIGR01297">
    <property type="entry name" value="CDF"/>
    <property type="match status" value="1"/>
</dbReference>
<feature type="region of interest" description="Disordered" evidence="35">
    <location>
        <begin position="406"/>
        <end position="436"/>
    </location>
</feature>
<evidence type="ECO:0000256" key="2">
    <source>
        <dbReference type="ARBA" id="ARBA00004155"/>
    </source>
</evidence>
<dbReference type="SUPFAM" id="SSF161111">
    <property type="entry name" value="Cation efflux protein transmembrane domain-like"/>
    <property type="match status" value="1"/>
</dbReference>
<evidence type="ECO:0000256" key="15">
    <source>
        <dbReference type="ARBA" id="ARBA00022906"/>
    </source>
</evidence>
<dbReference type="GO" id="GO:0005765">
    <property type="term" value="C:lysosomal membrane"/>
    <property type="evidence" value="ECO:0007669"/>
    <property type="project" value="UniProtKB-SubCell"/>
</dbReference>
<feature type="transmembrane region" description="Helical" evidence="36">
    <location>
        <begin position="152"/>
        <end position="171"/>
    </location>
</feature>
<evidence type="ECO:0000256" key="22">
    <source>
        <dbReference type="ARBA" id="ARBA00023329"/>
    </source>
</evidence>
<feature type="domain" description="Cation efflux protein cytoplasmic" evidence="38">
    <location>
        <begin position="310"/>
        <end position="355"/>
    </location>
</feature>
<dbReference type="GO" id="GO:0043005">
    <property type="term" value="C:neuron projection"/>
    <property type="evidence" value="ECO:0007669"/>
    <property type="project" value="UniProtKB-KW"/>
</dbReference>
<evidence type="ECO:0000256" key="27">
    <source>
        <dbReference type="ARBA" id="ARBA00042216"/>
    </source>
</evidence>